<dbReference type="PANTHER" id="PTHR40465:SF1">
    <property type="entry name" value="DUF6534 DOMAIN-CONTAINING PROTEIN"/>
    <property type="match status" value="1"/>
</dbReference>
<keyword evidence="1" id="KW-1133">Transmembrane helix</keyword>
<feature type="transmembrane region" description="Helical" evidence="1">
    <location>
        <begin position="72"/>
        <end position="95"/>
    </location>
</feature>
<organism evidence="3 4">
    <name type="scientific">Mycena sanguinolenta</name>
    <dbReference type="NCBI Taxonomy" id="230812"/>
    <lineage>
        <taxon>Eukaryota</taxon>
        <taxon>Fungi</taxon>
        <taxon>Dikarya</taxon>
        <taxon>Basidiomycota</taxon>
        <taxon>Agaricomycotina</taxon>
        <taxon>Agaricomycetes</taxon>
        <taxon>Agaricomycetidae</taxon>
        <taxon>Agaricales</taxon>
        <taxon>Marasmiineae</taxon>
        <taxon>Mycenaceae</taxon>
        <taxon>Mycena</taxon>
    </lineage>
</organism>
<accession>A0A8H6Z977</accession>
<protein>
    <recommendedName>
        <fullName evidence="2">DUF6534 domain-containing protein</fullName>
    </recommendedName>
</protein>
<keyword evidence="4" id="KW-1185">Reference proteome</keyword>
<feature type="transmembrane region" description="Helical" evidence="1">
    <location>
        <begin position="182"/>
        <end position="202"/>
    </location>
</feature>
<keyword evidence="1" id="KW-0812">Transmembrane</keyword>
<evidence type="ECO:0000256" key="1">
    <source>
        <dbReference type="SAM" id="Phobius"/>
    </source>
</evidence>
<dbReference type="PANTHER" id="PTHR40465">
    <property type="entry name" value="CHROMOSOME 1, WHOLE GENOME SHOTGUN SEQUENCE"/>
    <property type="match status" value="1"/>
</dbReference>
<sequence length="276" mass="31370">MSKISSVSIFPHLHIFSHCYGHSAGRETFTWADIHWYLSQCLVIWCMHITIRNILSVRTSSHRLLHHSCSALVIWEFFLSIFSTVTSIYFVWLYLVENYFNPEFLGSGPWPLTAVPLLSGLSACPVQIFMAYRVLRFSRSRFVFGLLVFLTISNGATAFATSVLAFGVPFDEGSRLTPVVDSWLGITVANDVAITLFLIYYLHKSRTGFSITNTVISRLIRSAIESAAFASFFLGHGLDYVYYVSQNWLAPPVFTTNGPYLYEHFIINSQRTRWSA</sequence>
<evidence type="ECO:0000313" key="3">
    <source>
        <dbReference type="EMBL" id="KAF7373304.1"/>
    </source>
</evidence>
<feature type="domain" description="DUF6534" evidence="2">
    <location>
        <begin position="188"/>
        <end position="243"/>
    </location>
</feature>
<dbReference type="InterPro" id="IPR045339">
    <property type="entry name" value="DUF6534"/>
</dbReference>
<name>A0A8H6Z977_9AGAR</name>
<dbReference type="OrthoDB" id="2562493at2759"/>
<feature type="transmembrane region" description="Helical" evidence="1">
    <location>
        <begin position="223"/>
        <end position="243"/>
    </location>
</feature>
<reference evidence="3" key="1">
    <citation type="submission" date="2020-05" db="EMBL/GenBank/DDBJ databases">
        <title>Mycena genomes resolve the evolution of fungal bioluminescence.</title>
        <authorList>
            <person name="Tsai I.J."/>
        </authorList>
    </citation>
    <scope>NUCLEOTIDE SEQUENCE</scope>
    <source>
        <strain evidence="3">160909Yilan</strain>
    </source>
</reference>
<proteinExistence type="predicted"/>
<dbReference type="Pfam" id="PF20152">
    <property type="entry name" value="DUF6534"/>
    <property type="match status" value="1"/>
</dbReference>
<comment type="caution">
    <text evidence="3">The sequence shown here is derived from an EMBL/GenBank/DDBJ whole genome shotgun (WGS) entry which is preliminary data.</text>
</comment>
<dbReference type="AlphaFoldDB" id="A0A8H6Z977"/>
<feature type="transmembrane region" description="Helical" evidence="1">
    <location>
        <begin position="115"/>
        <end position="135"/>
    </location>
</feature>
<evidence type="ECO:0000259" key="2">
    <source>
        <dbReference type="Pfam" id="PF20152"/>
    </source>
</evidence>
<dbReference type="Proteomes" id="UP000623467">
    <property type="component" value="Unassembled WGS sequence"/>
</dbReference>
<gene>
    <name evidence="3" type="ORF">MSAN_00539700</name>
</gene>
<dbReference type="EMBL" id="JACAZH010000003">
    <property type="protein sequence ID" value="KAF7373304.1"/>
    <property type="molecule type" value="Genomic_DNA"/>
</dbReference>
<feature type="transmembrane region" description="Helical" evidence="1">
    <location>
        <begin position="142"/>
        <end position="170"/>
    </location>
</feature>
<evidence type="ECO:0000313" key="4">
    <source>
        <dbReference type="Proteomes" id="UP000623467"/>
    </source>
</evidence>
<keyword evidence="1" id="KW-0472">Membrane</keyword>